<evidence type="ECO:0000256" key="8">
    <source>
        <dbReference type="SAM" id="SignalP"/>
    </source>
</evidence>
<proteinExistence type="inferred from homology"/>
<dbReference type="EC" id="1.8.4.12" evidence="3"/>
<dbReference type="Pfam" id="PF01641">
    <property type="entry name" value="SelR"/>
    <property type="match status" value="1"/>
</dbReference>
<keyword evidence="11" id="KW-1185">Reference proteome</keyword>
<protein>
    <recommendedName>
        <fullName evidence="3">peptide-methionine (R)-S-oxide reductase</fullName>
        <ecNumber evidence="3">1.8.4.12</ecNumber>
    </recommendedName>
</protein>
<dbReference type="PROSITE" id="PS51790">
    <property type="entry name" value="MSRB"/>
    <property type="match status" value="1"/>
</dbReference>
<dbReference type="InterPro" id="IPR011057">
    <property type="entry name" value="Mss4-like_sf"/>
</dbReference>
<reference evidence="10 11" key="1">
    <citation type="submission" date="2018-07" db="EMBL/GenBank/DDBJ databases">
        <title>A draft genome of a endophytic bacteria, a new species of Pedobacter.</title>
        <authorList>
            <person name="Zhang Z.D."/>
            <person name="Chen Z.J."/>
        </authorList>
    </citation>
    <scope>NUCLEOTIDE SEQUENCE [LARGE SCALE GENOMIC DNA]</scope>
    <source>
        <strain evidence="10 11">RS10</strain>
    </source>
</reference>
<feature type="signal peptide" evidence="8">
    <location>
        <begin position="1"/>
        <end position="19"/>
    </location>
</feature>
<dbReference type="Gene3D" id="2.170.150.20">
    <property type="entry name" value="Peptide methionine sulfoxide reductase"/>
    <property type="match status" value="1"/>
</dbReference>
<keyword evidence="4" id="KW-0479">Metal-binding</keyword>
<dbReference type="EMBL" id="QNQU01000001">
    <property type="protein sequence ID" value="RBQ11961.1"/>
    <property type="molecule type" value="Genomic_DNA"/>
</dbReference>
<organism evidence="10 11">
    <name type="scientific">Pedobacter miscanthi</name>
    <dbReference type="NCBI Taxonomy" id="2259170"/>
    <lineage>
        <taxon>Bacteria</taxon>
        <taxon>Pseudomonadati</taxon>
        <taxon>Bacteroidota</taxon>
        <taxon>Sphingobacteriia</taxon>
        <taxon>Sphingobacteriales</taxon>
        <taxon>Sphingobacteriaceae</taxon>
        <taxon>Pedobacter</taxon>
    </lineage>
</organism>
<dbReference type="SUPFAM" id="SSF51316">
    <property type="entry name" value="Mss4-like"/>
    <property type="match status" value="1"/>
</dbReference>
<evidence type="ECO:0000313" key="11">
    <source>
        <dbReference type="Proteomes" id="UP000252081"/>
    </source>
</evidence>
<evidence type="ECO:0000256" key="2">
    <source>
        <dbReference type="ARBA" id="ARBA00007174"/>
    </source>
</evidence>
<dbReference type="GO" id="GO:0033743">
    <property type="term" value="F:peptide-methionine (R)-S-oxide reductase activity"/>
    <property type="evidence" value="ECO:0007669"/>
    <property type="project" value="UniProtKB-EC"/>
</dbReference>
<dbReference type="GO" id="GO:0006979">
    <property type="term" value="P:response to oxidative stress"/>
    <property type="evidence" value="ECO:0007669"/>
    <property type="project" value="InterPro"/>
</dbReference>
<feature type="domain" description="MsrB" evidence="9">
    <location>
        <begin position="43"/>
        <end position="165"/>
    </location>
</feature>
<evidence type="ECO:0000313" key="10">
    <source>
        <dbReference type="EMBL" id="RBQ11961.1"/>
    </source>
</evidence>
<comment type="cofactor">
    <cofactor evidence="1">
        <name>Zn(2+)</name>
        <dbReference type="ChEBI" id="CHEBI:29105"/>
    </cofactor>
</comment>
<dbReference type="NCBIfam" id="TIGR00357">
    <property type="entry name" value="peptide-methionine (R)-S-oxide reductase MsrB"/>
    <property type="match status" value="1"/>
</dbReference>
<name>A0A366LDK9_9SPHI</name>
<evidence type="ECO:0000256" key="3">
    <source>
        <dbReference type="ARBA" id="ARBA00012499"/>
    </source>
</evidence>
<evidence type="ECO:0000256" key="1">
    <source>
        <dbReference type="ARBA" id="ARBA00001947"/>
    </source>
</evidence>
<accession>A0A366LDK9</accession>
<dbReference type="OrthoDB" id="4174719at2"/>
<dbReference type="RefSeq" id="WP_113947040.1">
    <property type="nucleotide sequence ID" value="NZ_QNQU01000001.1"/>
</dbReference>
<evidence type="ECO:0000256" key="5">
    <source>
        <dbReference type="ARBA" id="ARBA00022833"/>
    </source>
</evidence>
<dbReference type="AlphaFoldDB" id="A0A366LDK9"/>
<comment type="caution">
    <text evidence="10">The sequence shown here is derived from an EMBL/GenBank/DDBJ whole genome shotgun (WGS) entry which is preliminary data.</text>
</comment>
<keyword evidence="6 10" id="KW-0560">Oxidoreductase</keyword>
<dbReference type="FunFam" id="2.170.150.20:FF:000001">
    <property type="entry name" value="Peptide methionine sulfoxide reductase MsrB"/>
    <property type="match status" value="1"/>
</dbReference>
<dbReference type="GO" id="GO:0005737">
    <property type="term" value="C:cytoplasm"/>
    <property type="evidence" value="ECO:0007669"/>
    <property type="project" value="TreeGrafter"/>
</dbReference>
<keyword evidence="5" id="KW-0862">Zinc</keyword>
<evidence type="ECO:0000256" key="6">
    <source>
        <dbReference type="ARBA" id="ARBA00023002"/>
    </source>
</evidence>
<comment type="similarity">
    <text evidence="2">Belongs to the MsrB Met sulfoxide reductase family.</text>
</comment>
<gene>
    <name evidence="10" type="primary">msrB</name>
    <name evidence="10" type="ORF">DRW42_01485</name>
</gene>
<sequence length="169" mass="19109">MKILMALSFLLGFGFYANSQETKTQVKNPYYSRTDTKKLNVKNSEWKKILSPALYAVAREANTERAFTGKLWNANQKGTYYCAVCGNALFKSDAKFASECGWPSFFETFRKGSTIYKTDNSLGMERIEVECGRCNSHLGHIFDDGPAPTHKRYCMNSISLDFEPDGFGK</sequence>
<evidence type="ECO:0000256" key="7">
    <source>
        <dbReference type="ARBA" id="ARBA00048488"/>
    </source>
</evidence>
<dbReference type="GO" id="GO:0046872">
    <property type="term" value="F:metal ion binding"/>
    <property type="evidence" value="ECO:0007669"/>
    <property type="project" value="UniProtKB-KW"/>
</dbReference>
<feature type="chain" id="PRO_5016909319" description="peptide-methionine (R)-S-oxide reductase" evidence="8">
    <location>
        <begin position="20"/>
        <end position="169"/>
    </location>
</feature>
<comment type="catalytic activity">
    <reaction evidence="7">
        <text>L-methionyl-[protein] + [thioredoxin]-disulfide + H2O = L-methionyl-(R)-S-oxide-[protein] + [thioredoxin]-dithiol</text>
        <dbReference type="Rhea" id="RHEA:24164"/>
        <dbReference type="Rhea" id="RHEA-COMP:10698"/>
        <dbReference type="Rhea" id="RHEA-COMP:10700"/>
        <dbReference type="Rhea" id="RHEA-COMP:12313"/>
        <dbReference type="Rhea" id="RHEA-COMP:12314"/>
        <dbReference type="ChEBI" id="CHEBI:15377"/>
        <dbReference type="ChEBI" id="CHEBI:16044"/>
        <dbReference type="ChEBI" id="CHEBI:29950"/>
        <dbReference type="ChEBI" id="CHEBI:45764"/>
        <dbReference type="ChEBI" id="CHEBI:50058"/>
        <dbReference type="EC" id="1.8.4.12"/>
    </reaction>
</comment>
<keyword evidence="8" id="KW-0732">Signal</keyword>
<dbReference type="InterPro" id="IPR002579">
    <property type="entry name" value="Met_Sox_Rdtase_MsrB_dom"/>
</dbReference>
<evidence type="ECO:0000256" key="4">
    <source>
        <dbReference type="ARBA" id="ARBA00022723"/>
    </source>
</evidence>
<dbReference type="PANTHER" id="PTHR10173">
    <property type="entry name" value="METHIONINE SULFOXIDE REDUCTASE"/>
    <property type="match status" value="1"/>
</dbReference>
<dbReference type="GO" id="GO:0030091">
    <property type="term" value="P:protein repair"/>
    <property type="evidence" value="ECO:0007669"/>
    <property type="project" value="InterPro"/>
</dbReference>
<dbReference type="Proteomes" id="UP000252081">
    <property type="component" value="Unassembled WGS sequence"/>
</dbReference>
<dbReference type="PANTHER" id="PTHR10173:SF52">
    <property type="entry name" value="METHIONINE-R-SULFOXIDE REDUCTASE B1"/>
    <property type="match status" value="1"/>
</dbReference>
<evidence type="ECO:0000259" key="9">
    <source>
        <dbReference type="PROSITE" id="PS51790"/>
    </source>
</evidence>
<dbReference type="InterPro" id="IPR028427">
    <property type="entry name" value="Met_Sox_Rdtase_MsrB"/>
</dbReference>